<keyword evidence="1" id="KW-0812">Transmembrane</keyword>
<keyword evidence="1" id="KW-1133">Transmembrane helix</keyword>
<sequence>MSYTAILAASFTAGIVLAHLRFSREFAVLAEHLDRLELFPCEVRQIERRFFAPLRLAAPALFYGGLIAIVSCGTHWLFTAG</sequence>
<evidence type="ECO:0000313" key="2">
    <source>
        <dbReference type="EMBL" id="KFN41296.1"/>
    </source>
</evidence>
<dbReference type="STRING" id="1121015.GCA_000420545_00334"/>
<dbReference type="PATRIC" id="fig|1121015.4.peg.2734"/>
<name>A0A091APJ1_9GAMM</name>
<feature type="transmembrane region" description="Helical" evidence="1">
    <location>
        <begin position="54"/>
        <end position="78"/>
    </location>
</feature>
<evidence type="ECO:0000313" key="3">
    <source>
        <dbReference type="Proteomes" id="UP000029385"/>
    </source>
</evidence>
<keyword evidence="3" id="KW-1185">Reference proteome</keyword>
<reference evidence="2 3" key="1">
    <citation type="submission" date="2013-09" db="EMBL/GenBank/DDBJ databases">
        <title>Genome sequencing of Arenimonas oryziterrae.</title>
        <authorList>
            <person name="Chen F."/>
            <person name="Wang G."/>
        </authorList>
    </citation>
    <scope>NUCLEOTIDE SEQUENCE [LARGE SCALE GENOMIC DNA]</scope>
    <source>
        <strain evidence="2 3">YC6267</strain>
    </source>
</reference>
<organism evidence="2 3">
    <name type="scientific">Arenimonas oryziterrae DSM 21050 = YC6267</name>
    <dbReference type="NCBI Taxonomy" id="1121015"/>
    <lineage>
        <taxon>Bacteria</taxon>
        <taxon>Pseudomonadati</taxon>
        <taxon>Pseudomonadota</taxon>
        <taxon>Gammaproteobacteria</taxon>
        <taxon>Lysobacterales</taxon>
        <taxon>Lysobacteraceae</taxon>
        <taxon>Arenimonas</taxon>
    </lineage>
</organism>
<protein>
    <submittedName>
        <fullName evidence="2">Uncharacterized protein</fullName>
    </submittedName>
</protein>
<accession>A0A091APJ1</accession>
<evidence type="ECO:0000256" key="1">
    <source>
        <dbReference type="SAM" id="Phobius"/>
    </source>
</evidence>
<dbReference type="EMBL" id="AVCI01000045">
    <property type="protein sequence ID" value="KFN41296.1"/>
    <property type="molecule type" value="Genomic_DNA"/>
</dbReference>
<gene>
    <name evidence="2" type="ORF">N789_05310</name>
</gene>
<comment type="caution">
    <text evidence="2">The sequence shown here is derived from an EMBL/GenBank/DDBJ whole genome shotgun (WGS) entry which is preliminary data.</text>
</comment>
<keyword evidence="1" id="KW-0472">Membrane</keyword>
<proteinExistence type="predicted"/>
<dbReference type="Proteomes" id="UP000029385">
    <property type="component" value="Unassembled WGS sequence"/>
</dbReference>
<dbReference type="AlphaFoldDB" id="A0A091APJ1"/>
<dbReference type="RefSeq" id="WP_022967996.1">
    <property type="nucleotide sequence ID" value="NZ_ATVD01000001.1"/>
</dbReference>